<dbReference type="PROSITE" id="PS51257">
    <property type="entry name" value="PROKAR_LIPOPROTEIN"/>
    <property type="match status" value="1"/>
</dbReference>
<gene>
    <name evidence="5" type="primary">bamE</name>
    <name evidence="5" type="ORF">ENQ76_02195</name>
</gene>
<evidence type="ECO:0000313" key="5">
    <source>
        <dbReference type="EMBL" id="HEN14267.1"/>
    </source>
</evidence>
<proteinExistence type="predicted"/>
<evidence type="ECO:0000259" key="4">
    <source>
        <dbReference type="Pfam" id="PF04355"/>
    </source>
</evidence>
<dbReference type="GO" id="GO:0019867">
    <property type="term" value="C:outer membrane"/>
    <property type="evidence" value="ECO:0007669"/>
    <property type="project" value="InterPro"/>
</dbReference>
<dbReference type="Gene3D" id="3.30.1450.10">
    <property type="match status" value="1"/>
</dbReference>
<comment type="caution">
    <text evidence="5">The sequence shown here is derived from an EMBL/GenBank/DDBJ whole genome shotgun (WGS) entry which is preliminary data.</text>
</comment>
<dbReference type="AlphaFoldDB" id="A0A7C2JYW7"/>
<organism evidence="5">
    <name type="scientific">Schlesneria paludicola</name>
    <dbReference type="NCBI Taxonomy" id="360056"/>
    <lineage>
        <taxon>Bacteria</taxon>
        <taxon>Pseudomonadati</taxon>
        <taxon>Planctomycetota</taxon>
        <taxon>Planctomycetia</taxon>
        <taxon>Planctomycetales</taxon>
        <taxon>Planctomycetaceae</taxon>
        <taxon>Schlesneria</taxon>
    </lineage>
</organism>
<name>A0A7C2JYW7_9PLAN</name>
<keyword evidence="2" id="KW-0472">Membrane</keyword>
<evidence type="ECO:0000256" key="1">
    <source>
        <dbReference type="ARBA" id="ARBA00022729"/>
    </source>
</evidence>
<protein>
    <submittedName>
        <fullName evidence="5">Outer membrane protein assembly factor BamE</fullName>
    </submittedName>
</protein>
<dbReference type="InterPro" id="IPR007450">
    <property type="entry name" value="BamE_dom"/>
</dbReference>
<dbReference type="EMBL" id="DSOK01000069">
    <property type="protein sequence ID" value="HEN14267.1"/>
    <property type="molecule type" value="Genomic_DNA"/>
</dbReference>
<dbReference type="InterPro" id="IPR037873">
    <property type="entry name" value="BamE-like"/>
</dbReference>
<sequence>MSRRLLGWALAAVLLAGCADPVTRANFDRLKPGMTRAEVEAVLGPPHQVYQGSILSWSGGHEQRVITVILDDRGLVSEYNQTGL</sequence>
<keyword evidence="1 3" id="KW-0732">Signal</keyword>
<accession>A0A7C2JYW7</accession>
<reference evidence="5" key="1">
    <citation type="journal article" date="2020" name="mSystems">
        <title>Genome- and Community-Level Interaction Insights into Carbon Utilization and Element Cycling Functions of Hydrothermarchaeota in Hydrothermal Sediment.</title>
        <authorList>
            <person name="Zhou Z."/>
            <person name="Liu Y."/>
            <person name="Xu W."/>
            <person name="Pan J."/>
            <person name="Luo Z.H."/>
            <person name="Li M."/>
        </authorList>
    </citation>
    <scope>NUCLEOTIDE SEQUENCE [LARGE SCALE GENOMIC DNA]</scope>
    <source>
        <strain evidence="5">SpSt-339</strain>
    </source>
</reference>
<evidence type="ECO:0000256" key="3">
    <source>
        <dbReference type="SAM" id="SignalP"/>
    </source>
</evidence>
<feature type="chain" id="PRO_5027603998" evidence="3">
    <location>
        <begin position="25"/>
        <end position="84"/>
    </location>
</feature>
<dbReference type="Pfam" id="PF04355">
    <property type="entry name" value="BamE"/>
    <property type="match status" value="1"/>
</dbReference>
<feature type="domain" description="Outer membrane protein assembly factor BamE" evidence="4">
    <location>
        <begin position="22"/>
        <end position="76"/>
    </location>
</feature>
<evidence type="ECO:0000256" key="2">
    <source>
        <dbReference type="ARBA" id="ARBA00023136"/>
    </source>
</evidence>
<feature type="signal peptide" evidence="3">
    <location>
        <begin position="1"/>
        <end position="24"/>
    </location>
</feature>